<dbReference type="CDD" id="cd00568">
    <property type="entry name" value="TPP_enzymes"/>
    <property type="match status" value="1"/>
</dbReference>
<comment type="similarity">
    <text evidence="1 3">Belongs to the TPP enzyme family.</text>
</comment>
<dbReference type="PANTHER" id="PTHR18968">
    <property type="entry name" value="THIAMINE PYROPHOSPHATE ENZYMES"/>
    <property type="match status" value="1"/>
</dbReference>
<keyword evidence="9" id="KW-1185">Reference proteome</keyword>
<dbReference type="Gene3D" id="3.40.50.970">
    <property type="match status" value="2"/>
</dbReference>
<dbReference type="CDD" id="cd07035">
    <property type="entry name" value="TPP_PYR_POX_like"/>
    <property type="match status" value="1"/>
</dbReference>
<dbReference type="InterPro" id="IPR045229">
    <property type="entry name" value="TPP_enz"/>
</dbReference>
<dbReference type="InterPro" id="IPR012000">
    <property type="entry name" value="Thiamin_PyroP_enz_cen_dom"/>
</dbReference>
<evidence type="ECO:0000256" key="2">
    <source>
        <dbReference type="ARBA" id="ARBA00023052"/>
    </source>
</evidence>
<evidence type="ECO:0000256" key="4">
    <source>
        <dbReference type="SAM" id="MobiDB-lite"/>
    </source>
</evidence>
<gene>
    <name evidence="8" type="ORF">GCM10022286_29830</name>
</gene>
<comment type="caution">
    <text evidence="8">The sequence shown here is derived from an EMBL/GenBank/DDBJ whole genome shotgun (WGS) entry which is preliminary data.</text>
</comment>
<dbReference type="EMBL" id="BAABBV010000002">
    <property type="protein sequence ID" value="GAA4165944.1"/>
    <property type="molecule type" value="Genomic_DNA"/>
</dbReference>
<dbReference type="Gene3D" id="3.40.50.1220">
    <property type="entry name" value="TPP-binding domain"/>
    <property type="match status" value="1"/>
</dbReference>
<evidence type="ECO:0000256" key="3">
    <source>
        <dbReference type="RuleBase" id="RU362132"/>
    </source>
</evidence>
<sequence>MAMSGQADARKKGTKRVRGTRETHTESASVLVSKGRTMPTVAQHVAAALARHISHVFGVMGNGNAYFLDALLRETDASYTPVRHEAGAVVAADAHFRVSGRIAAATTTYGAGFTNTLTALAEAAQARVPLVVVVGDEPTSGPRAWDVDQIALASAVGARTYTVGRLDAAATTAIALEHALSYGIPAVLALPYDVASLEVGPVPPLPELRLPGPLAPSAFAAASVERVARMLAEAERPFLLAGRGAWLAGAGPALGRLAALTGAVTASTALGRALFPESRFDLGVTGGFGAPAAMDLVREADVAVVFGAGLNQFTMRFGELFAPHTHVVQIDIAQAATHARVGDFLRGDARLMAEALADAVERLTVADASPAANSADMLPHPTSASGIPDAAVGGGRRTPWRERVDVPALRAQEPGPADGIAPGGRLDPRTAAARLAELLPEDRVVVTDGGHFLAWANMFWPVAAPNRMVMVGTAYQSIGLGLPSMAGAAAAAPAETTIVLNSGDGGGLMALADFETAVRSAGGRGLAVFWNDGAYGAEVNLYGLKGLSREPMLIPDVDFAALGRALGAEGIVVRELGDLDALAAWAAAAASDRPFLVLDLRIAGDVIAPYQREVIRQNS</sequence>
<dbReference type="InterPro" id="IPR029061">
    <property type="entry name" value="THDP-binding"/>
</dbReference>
<dbReference type="SUPFAM" id="SSF52467">
    <property type="entry name" value="DHS-like NAD/FAD-binding domain"/>
    <property type="match status" value="1"/>
</dbReference>
<dbReference type="InterPro" id="IPR012001">
    <property type="entry name" value="Thiamin_PyroP_enz_TPP-bd_dom"/>
</dbReference>
<name>A0ABP7ZNG9_9MICO</name>
<evidence type="ECO:0000256" key="1">
    <source>
        <dbReference type="ARBA" id="ARBA00007812"/>
    </source>
</evidence>
<keyword evidence="2 3" id="KW-0786">Thiamine pyrophosphate</keyword>
<dbReference type="PANTHER" id="PTHR18968:SF13">
    <property type="entry name" value="ACETOLACTATE SYNTHASE CATALYTIC SUBUNIT, MITOCHONDRIAL"/>
    <property type="match status" value="1"/>
</dbReference>
<evidence type="ECO:0000313" key="8">
    <source>
        <dbReference type="EMBL" id="GAA4165944.1"/>
    </source>
</evidence>
<dbReference type="SUPFAM" id="SSF52518">
    <property type="entry name" value="Thiamin diphosphate-binding fold (THDP-binding)"/>
    <property type="match status" value="2"/>
</dbReference>
<dbReference type="Pfam" id="PF02775">
    <property type="entry name" value="TPP_enzyme_C"/>
    <property type="match status" value="1"/>
</dbReference>
<organism evidence="8 9">
    <name type="scientific">Gryllotalpicola daejeonensis</name>
    <dbReference type="NCBI Taxonomy" id="993087"/>
    <lineage>
        <taxon>Bacteria</taxon>
        <taxon>Bacillati</taxon>
        <taxon>Actinomycetota</taxon>
        <taxon>Actinomycetes</taxon>
        <taxon>Micrococcales</taxon>
        <taxon>Microbacteriaceae</taxon>
        <taxon>Gryllotalpicola</taxon>
    </lineage>
</organism>
<dbReference type="InterPro" id="IPR011766">
    <property type="entry name" value="TPP_enzyme_TPP-bd"/>
</dbReference>
<reference evidence="8" key="1">
    <citation type="journal article" date="2014" name="Int. J. Syst. Evol. Microbiol.">
        <title>Complete genome of a new Firmicutes species belonging to the dominant human colonic microbiota ('Ruminococcus bicirculans') reveals two chromosomes and a selective capacity to utilize plant glucans.</title>
        <authorList>
            <consortium name="NISC Comparative Sequencing Program"/>
            <person name="Wegmann U."/>
            <person name="Louis P."/>
            <person name="Goesmann A."/>
            <person name="Henrissat B."/>
            <person name="Duncan S.H."/>
            <person name="Flint H.J."/>
        </authorList>
    </citation>
    <scope>NUCLEOTIDE SEQUENCE</scope>
    <source>
        <strain evidence="8">JCM 17590</strain>
    </source>
</reference>
<reference evidence="8" key="2">
    <citation type="submission" date="2023-12" db="EMBL/GenBank/DDBJ databases">
        <authorList>
            <person name="Sun Q."/>
            <person name="Inoue M."/>
        </authorList>
    </citation>
    <scope>NUCLEOTIDE SEQUENCE</scope>
    <source>
        <strain evidence="8">JCM 17590</strain>
    </source>
</reference>
<dbReference type="InterPro" id="IPR029035">
    <property type="entry name" value="DHS-like_NAD/FAD-binding_dom"/>
</dbReference>
<dbReference type="Proteomes" id="UP001415169">
    <property type="component" value="Unassembled WGS sequence"/>
</dbReference>
<evidence type="ECO:0000313" key="9">
    <source>
        <dbReference type="Proteomes" id="UP001415169"/>
    </source>
</evidence>
<protein>
    <submittedName>
        <fullName evidence="8">Thiamine pyrophosphate-binding protein</fullName>
    </submittedName>
</protein>
<dbReference type="Pfam" id="PF00205">
    <property type="entry name" value="TPP_enzyme_M"/>
    <property type="match status" value="1"/>
</dbReference>
<dbReference type="Pfam" id="PF02776">
    <property type="entry name" value="TPP_enzyme_N"/>
    <property type="match status" value="1"/>
</dbReference>
<evidence type="ECO:0000259" key="7">
    <source>
        <dbReference type="Pfam" id="PF02776"/>
    </source>
</evidence>
<evidence type="ECO:0000259" key="5">
    <source>
        <dbReference type="Pfam" id="PF00205"/>
    </source>
</evidence>
<feature type="region of interest" description="Disordered" evidence="4">
    <location>
        <begin position="374"/>
        <end position="397"/>
    </location>
</feature>
<feature type="domain" description="Thiamine pyrophosphate enzyme TPP-binding" evidence="6">
    <location>
        <begin position="448"/>
        <end position="597"/>
    </location>
</feature>
<feature type="domain" description="Thiamine pyrophosphate enzyme central" evidence="5">
    <location>
        <begin position="224"/>
        <end position="356"/>
    </location>
</feature>
<feature type="region of interest" description="Disordered" evidence="4">
    <location>
        <begin position="1"/>
        <end position="32"/>
    </location>
</feature>
<accession>A0ABP7ZNG9</accession>
<feature type="domain" description="Thiamine pyrophosphate enzyme N-terminal TPP-binding" evidence="7">
    <location>
        <begin position="40"/>
        <end position="141"/>
    </location>
</feature>
<evidence type="ECO:0000259" key="6">
    <source>
        <dbReference type="Pfam" id="PF02775"/>
    </source>
</evidence>
<proteinExistence type="inferred from homology"/>